<dbReference type="InterPro" id="IPR026843">
    <property type="entry name" value="SbcD_C"/>
</dbReference>
<dbReference type="InterPro" id="IPR004843">
    <property type="entry name" value="Calcineurin-like_PHP"/>
</dbReference>
<reference evidence="10" key="1">
    <citation type="submission" date="2020-10" db="EMBL/GenBank/DDBJ databases">
        <authorList>
            <person name="Gilroy R."/>
        </authorList>
    </citation>
    <scope>NUCLEOTIDE SEQUENCE</scope>
    <source>
        <strain evidence="10">CHK157-1446</strain>
    </source>
</reference>
<dbReference type="InterPro" id="IPR029052">
    <property type="entry name" value="Metallo-depent_PP-like"/>
</dbReference>
<evidence type="ECO:0000259" key="8">
    <source>
        <dbReference type="Pfam" id="PF00149"/>
    </source>
</evidence>
<dbReference type="SUPFAM" id="SSF56300">
    <property type="entry name" value="Metallo-dependent phosphatases"/>
    <property type="match status" value="1"/>
</dbReference>
<keyword evidence="7" id="KW-0235">DNA replication</keyword>
<keyword evidence="7" id="KW-0233">DNA recombination</keyword>
<dbReference type="InterPro" id="IPR004593">
    <property type="entry name" value="SbcD"/>
</dbReference>
<comment type="function">
    <text evidence="7">SbcCD cleaves DNA hairpin structures. These structures can inhibit DNA replication and are intermediates in certain DNA recombination reactions. The complex acts as a 3'-&gt;5' double strand exonuclease that can open hairpins. It also has a 5' single-strand endonuclease activity.</text>
</comment>
<organism evidence="10 11">
    <name type="scientific">Candidatus Faeciplasma gallinarum</name>
    <dbReference type="NCBI Taxonomy" id="2840799"/>
    <lineage>
        <taxon>Bacteria</taxon>
        <taxon>Bacillati</taxon>
        <taxon>Bacillota</taxon>
        <taxon>Clostridia</taxon>
        <taxon>Eubacteriales</taxon>
        <taxon>Oscillospiraceae</taxon>
        <taxon>Oscillospiraceae incertae sedis</taxon>
        <taxon>Candidatus Faeciplasma</taxon>
    </lineage>
</organism>
<dbReference type="InterPro" id="IPR050535">
    <property type="entry name" value="DNA_Repair-Maintenance_Comp"/>
</dbReference>
<dbReference type="Pfam" id="PF12320">
    <property type="entry name" value="SbcD_C"/>
    <property type="match status" value="1"/>
</dbReference>
<comment type="caution">
    <text evidence="10">The sequence shown here is derived from an EMBL/GenBank/DDBJ whole genome shotgun (WGS) entry which is preliminary data.</text>
</comment>
<protein>
    <recommendedName>
        <fullName evidence="3 7">Nuclease SbcCD subunit D</fullName>
    </recommendedName>
</protein>
<dbReference type="GO" id="GO:0006310">
    <property type="term" value="P:DNA recombination"/>
    <property type="evidence" value="ECO:0007669"/>
    <property type="project" value="UniProtKB-KW"/>
</dbReference>
<accession>A0A9D1ENB6</accession>
<dbReference type="Gene3D" id="3.60.21.10">
    <property type="match status" value="1"/>
</dbReference>
<dbReference type="EMBL" id="DVIR01000039">
    <property type="protein sequence ID" value="HIS24608.1"/>
    <property type="molecule type" value="Genomic_DNA"/>
</dbReference>
<dbReference type="GO" id="GO:0004519">
    <property type="term" value="F:endonuclease activity"/>
    <property type="evidence" value="ECO:0007669"/>
    <property type="project" value="UniProtKB-KW"/>
</dbReference>
<comment type="subunit">
    <text evidence="2 7">Heterodimer of SbcC and SbcD.</text>
</comment>
<feature type="domain" description="Calcineurin-like phosphoesterase" evidence="8">
    <location>
        <begin position="1"/>
        <end position="214"/>
    </location>
</feature>
<evidence type="ECO:0000256" key="3">
    <source>
        <dbReference type="ARBA" id="ARBA00013365"/>
    </source>
</evidence>
<name>A0A9D1ENB6_9FIRM</name>
<dbReference type="CDD" id="cd00840">
    <property type="entry name" value="MPP_Mre11_N"/>
    <property type="match status" value="1"/>
</dbReference>
<dbReference type="Proteomes" id="UP000823982">
    <property type="component" value="Unassembled WGS sequence"/>
</dbReference>
<gene>
    <name evidence="7" type="primary">sbcD</name>
    <name evidence="10" type="ORF">IAD01_04305</name>
</gene>
<dbReference type="NCBIfam" id="TIGR00619">
    <property type="entry name" value="sbcd"/>
    <property type="match status" value="1"/>
</dbReference>
<feature type="domain" description="Nuclease SbcCD subunit D C-terminal" evidence="9">
    <location>
        <begin position="263"/>
        <end position="353"/>
    </location>
</feature>
<dbReference type="Pfam" id="PF00149">
    <property type="entry name" value="Metallophos"/>
    <property type="match status" value="1"/>
</dbReference>
<dbReference type="PANTHER" id="PTHR30337:SF0">
    <property type="entry name" value="NUCLEASE SBCCD SUBUNIT D"/>
    <property type="match status" value="1"/>
</dbReference>
<evidence type="ECO:0000313" key="10">
    <source>
        <dbReference type="EMBL" id="HIS24608.1"/>
    </source>
</evidence>
<evidence type="ECO:0000256" key="5">
    <source>
        <dbReference type="ARBA" id="ARBA00022801"/>
    </source>
</evidence>
<proteinExistence type="inferred from homology"/>
<evidence type="ECO:0000256" key="7">
    <source>
        <dbReference type="RuleBase" id="RU363069"/>
    </source>
</evidence>
<dbReference type="AlphaFoldDB" id="A0A9D1ENB6"/>
<dbReference type="InterPro" id="IPR041796">
    <property type="entry name" value="Mre11_N"/>
</dbReference>
<sequence length="390" mass="43311">MRFLHLSDLHLGKRLGEMPLAKDQEYILSELAGIADSENADAVIIAGDVYDTAVPPAEAVSMFDRFITRLADSGKKIFIISGNHDSQRRLEFGASLMKNSGVYLRGTYGGAYEPVVLRDEEGEICVYMLPFVKPSSVRFAHEECEAATTDEAVRFAISAMNVDPSKRNILIAHQFVAGSQRSDSEDLSAGGSDSVGPDALAAFDYVALGHLHSPQRAGSEFIRYCGSPLKYSFSEIRGNKCALIVDVMKKGCVSVKSLPLTPLHDLRHIKGEYAQLTLLENYKGTKLDDYVYITLTDEDDVPNAIGKLRSIYPNILKLDYDNVRTRTTAQLDIPSEVKMKSPEELISEFFKMQNSVLPNEYQTQIIKDTLKKLRDGEDAQPPMPENKEES</sequence>
<evidence type="ECO:0000259" key="9">
    <source>
        <dbReference type="Pfam" id="PF12320"/>
    </source>
</evidence>
<keyword evidence="4 7" id="KW-0540">Nuclease</keyword>
<dbReference type="GO" id="GO:0006260">
    <property type="term" value="P:DNA replication"/>
    <property type="evidence" value="ECO:0007669"/>
    <property type="project" value="UniProtKB-KW"/>
</dbReference>
<dbReference type="PANTHER" id="PTHR30337">
    <property type="entry name" value="COMPONENT OF ATP-DEPENDENT DSDNA EXONUCLEASE"/>
    <property type="match status" value="1"/>
</dbReference>
<comment type="similarity">
    <text evidence="1 7">Belongs to the SbcD family.</text>
</comment>
<reference evidence="10" key="2">
    <citation type="journal article" date="2021" name="PeerJ">
        <title>Extensive microbial diversity within the chicken gut microbiome revealed by metagenomics and culture.</title>
        <authorList>
            <person name="Gilroy R."/>
            <person name="Ravi A."/>
            <person name="Getino M."/>
            <person name="Pursley I."/>
            <person name="Horton D.L."/>
            <person name="Alikhan N.F."/>
            <person name="Baker D."/>
            <person name="Gharbi K."/>
            <person name="Hall N."/>
            <person name="Watson M."/>
            <person name="Adriaenssens E.M."/>
            <person name="Foster-Nyarko E."/>
            <person name="Jarju S."/>
            <person name="Secka A."/>
            <person name="Antonio M."/>
            <person name="Oren A."/>
            <person name="Chaudhuri R.R."/>
            <person name="La Ragione R."/>
            <person name="Hildebrand F."/>
            <person name="Pallen M.J."/>
        </authorList>
    </citation>
    <scope>NUCLEOTIDE SEQUENCE</scope>
    <source>
        <strain evidence="10">CHK157-1446</strain>
    </source>
</reference>
<keyword evidence="7" id="KW-0255">Endonuclease</keyword>
<evidence type="ECO:0000256" key="1">
    <source>
        <dbReference type="ARBA" id="ARBA00010555"/>
    </source>
</evidence>
<keyword evidence="5 7" id="KW-0378">Hydrolase</keyword>
<evidence type="ECO:0000256" key="6">
    <source>
        <dbReference type="ARBA" id="ARBA00022839"/>
    </source>
</evidence>
<evidence type="ECO:0000256" key="4">
    <source>
        <dbReference type="ARBA" id="ARBA00022722"/>
    </source>
</evidence>
<evidence type="ECO:0000313" key="11">
    <source>
        <dbReference type="Proteomes" id="UP000823982"/>
    </source>
</evidence>
<dbReference type="GO" id="GO:0008408">
    <property type="term" value="F:3'-5' exonuclease activity"/>
    <property type="evidence" value="ECO:0007669"/>
    <property type="project" value="InterPro"/>
</dbReference>
<evidence type="ECO:0000256" key="2">
    <source>
        <dbReference type="ARBA" id="ARBA00011322"/>
    </source>
</evidence>
<keyword evidence="6 7" id="KW-0269">Exonuclease</keyword>